<evidence type="ECO:0000256" key="4">
    <source>
        <dbReference type="ARBA" id="ARBA00022764"/>
    </source>
</evidence>
<dbReference type="RefSeq" id="WP_080025265.1">
    <property type="nucleotide sequence ID" value="NZ_CP020121.1"/>
</dbReference>
<dbReference type="PROSITE" id="PS00635">
    <property type="entry name" value="PILI_CHAPERONE"/>
    <property type="match status" value="1"/>
</dbReference>
<dbReference type="SUPFAM" id="SSF49354">
    <property type="entry name" value="PapD-like"/>
    <property type="match status" value="1"/>
</dbReference>
<keyword evidence="4" id="KW-0574">Periplasm</keyword>
<keyword evidence="3 7" id="KW-0732">Signal</keyword>
<dbReference type="InterPro" id="IPR016148">
    <property type="entry name" value="Pili_assmbl_chaperone_C"/>
</dbReference>
<evidence type="ECO:0000256" key="6">
    <source>
        <dbReference type="RuleBase" id="RU003918"/>
    </source>
</evidence>
<gene>
    <name evidence="10" type="ORF">B5M06_13930</name>
</gene>
<dbReference type="EMBL" id="CP020121">
    <property type="protein sequence ID" value="AQZ99187.1"/>
    <property type="molecule type" value="Genomic_DNA"/>
</dbReference>
<evidence type="ECO:0000313" key="10">
    <source>
        <dbReference type="EMBL" id="AQZ99187.1"/>
    </source>
</evidence>
<evidence type="ECO:0008006" key="12">
    <source>
        <dbReference type="Google" id="ProtNLM"/>
    </source>
</evidence>
<dbReference type="InterPro" id="IPR013783">
    <property type="entry name" value="Ig-like_fold"/>
</dbReference>
<feature type="domain" description="Pili assembly chaperone C-terminal" evidence="9">
    <location>
        <begin position="170"/>
        <end position="232"/>
    </location>
</feature>
<dbReference type="AlphaFoldDB" id="A0A1V0BH06"/>
<sequence>MKKSSFISLLSLACMALMSTAFAGVTAERTRVIFPQDKREVSLMLANLNTYPVITQVWVNDGQPGNTPESAKAPVMPLPPVFHMDPQQTQTLRLLQLGDKLPSDRESLYWLNIHEVPPTQQGPEGEDSTQVTVTMQTQMKLILRPPKLPLSLERTAASLQFRMDGDRITVTNEGPHYISLAYLQIDAGLAPLDLEDGTLAPFSTNELRLPQPGSGAQPVRVRYGWIDDDGVVHDASRTLESSEQAR</sequence>
<evidence type="ECO:0000256" key="2">
    <source>
        <dbReference type="ARBA" id="ARBA00007399"/>
    </source>
</evidence>
<evidence type="ECO:0000256" key="1">
    <source>
        <dbReference type="ARBA" id="ARBA00004418"/>
    </source>
</evidence>
<evidence type="ECO:0000256" key="7">
    <source>
        <dbReference type="SAM" id="SignalP"/>
    </source>
</evidence>
<dbReference type="KEGG" id="cke:B5M06_13930"/>
<dbReference type="InterPro" id="IPR008962">
    <property type="entry name" value="PapD-like_sf"/>
</dbReference>
<organism evidence="10 11">
    <name type="scientific">Comamonas kerstersii</name>
    <dbReference type="NCBI Taxonomy" id="225992"/>
    <lineage>
        <taxon>Bacteria</taxon>
        <taxon>Pseudomonadati</taxon>
        <taxon>Pseudomonadota</taxon>
        <taxon>Betaproteobacteria</taxon>
        <taxon>Burkholderiales</taxon>
        <taxon>Comamonadaceae</taxon>
        <taxon>Comamonas</taxon>
    </lineage>
</organism>
<dbReference type="GO" id="GO:0071555">
    <property type="term" value="P:cell wall organization"/>
    <property type="evidence" value="ECO:0007669"/>
    <property type="project" value="InterPro"/>
</dbReference>
<dbReference type="InterPro" id="IPR050643">
    <property type="entry name" value="Periplasmic_pilus_chap"/>
</dbReference>
<dbReference type="PANTHER" id="PTHR30251:SF7">
    <property type="entry name" value="FIMBRIAE CHAPARONE"/>
    <property type="match status" value="1"/>
</dbReference>
<feature type="signal peptide" evidence="7">
    <location>
        <begin position="1"/>
        <end position="23"/>
    </location>
</feature>
<dbReference type="GeneID" id="83040415"/>
<evidence type="ECO:0000313" key="11">
    <source>
        <dbReference type="Proteomes" id="UP000242792"/>
    </source>
</evidence>
<dbReference type="OrthoDB" id="9131059at2"/>
<evidence type="ECO:0000259" key="8">
    <source>
        <dbReference type="Pfam" id="PF00345"/>
    </source>
</evidence>
<dbReference type="InterPro" id="IPR016147">
    <property type="entry name" value="Pili_assmbl_chaperone_N"/>
</dbReference>
<proteinExistence type="inferred from homology"/>
<protein>
    <recommendedName>
        <fullName evidence="12">Molecular chaperone</fullName>
    </recommendedName>
</protein>
<dbReference type="Proteomes" id="UP000242792">
    <property type="component" value="Chromosome"/>
</dbReference>
<dbReference type="InterPro" id="IPR036316">
    <property type="entry name" value="Pili_assmbl_chap_C_dom_sf"/>
</dbReference>
<evidence type="ECO:0000256" key="5">
    <source>
        <dbReference type="ARBA" id="ARBA00023186"/>
    </source>
</evidence>
<name>A0A1V0BH06_9BURK</name>
<dbReference type="Pfam" id="PF02753">
    <property type="entry name" value="PapD_C"/>
    <property type="match status" value="1"/>
</dbReference>
<dbReference type="Pfam" id="PF00345">
    <property type="entry name" value="PapD_N"/>
    <property type="match status" value="1"/>
</dbReference>
<dbReference type="SUPFAM" id="SSF49584">
    <property type="entry name" value="Periplasmic chaperone C-domain"/>
    <property type="match status" value="1"/>
</dbReference>
<dbReference type="Gene3D" id="2.60.40.10">
    <property type="entry name" value="Immunoglobulins"/>
    <property type="match status" value="2"/>
</dbReference>
<dbReference type="InterPro" id="IPR001829">
    <property type="entry name" value="Pili_assmbl_chaperone_bac"/>
</dbReference>
<feature type="domain" description="Pili assembly chaperone N-terminal" evidence="8">
    <location>
        <begin position="24"/>
        <end position="148"/>
    </location>
</feature>
<dbReference type="PRINTS" id="PR00969">
    <property type="entry name" value="CHAPERONPILI"/>
</dbReference>
<comment type="similarity">
    <text evidence="2 6">Belongs to the periplasmic pilus chaperone family.</text>
</comment>
<accession>A0A1V0BH06</accession>
<comment type="subcellular location">
    <subcellularLocation>
        <location evidence="1 6">Periplasm</location>
    </subcellularLocation>
</comment>
<evidence type="ECO:0000256" key="3">
    <source>
        <dbReference type="ARBA" id="ARBA00022729"/>
    </source>
</evidence>
<dbReference type="GO" id="GO:0030288">
    <property type="term" value="C:outer membrane-bounded periplasmic space"/>
    <property type="evidence" value="ECO:0007669"/>
    <property type="project" value="InterPro"/>
</dbReference>
<keyword evidence="5 6" id="KW-0143">Chaperone</keyword>
<dbReference type="PANTHER" id="PTHR30251">
    <property type="entry name" value="PILUS ASSEMBLY CHAPERONE"/>
    <property type="match status" value="1"/>
</dbReference>
<dbReference type="InterPro" id="IPR018046">
    <property type="entry name" value="Pili_assmbl_chaperone_CS"/>
</dbReference>
<reference evidence="10 11" key="1">
    <citation type="submission" date="2017-03" db="EMBL/GenBank/DDBJ databases">
        <title>Rapid Whole Genome Sequencing of Comamonas kerstersii Causing Continuous ambulatory Peritoneal Dialysis-Associated Peritonitis.</title>
        <authorList>
            <person name="Zheng B."/>
        </authorList>
    </citation>
    <scope>NUCLEOTIDE SEQUENCE [LARGE SCALE GENOMIC DNA]</scope>
    <source>
        <strain evidence="10 11">8943</strain>
    </source>
</reference>
<evidence type="ECO:0000259" key="9">
    <source>
        <dbReference type="Pfam" id="PF02753"/>
    </source>
</evidence>
<feature type="chain" id="PRO_5012527549" description="Molecular chaperone" evidence="7">
    <location>
        <begin position="24"/>
        <end position="246"/>
    </location>
</feature>